<dbReference type="RefSeq" id="WP_412775293.1">
    <property type="nucleotide sequence ID" value="NZ_CP107906.1"/>
</dbReference>
<feature type="region of interest" description="Disordered" evidence="1">
    <location>
        <begin position="41"/>
        <end position="63"/>
    </location>
</feature>
<name>A0ABZ1NWC2_STRVL</name>
<evidence type="ECO:0000313" key="3">
    <source>
        <dbReference type="Proteomes" id="UP001341259"/>
    </source>
</evidence>
<protein>
    <submittedName>
        <fullName evidence="2">Uncharacterized protein</fullName>
    </submittedName>
</protein>
<evidence type="ECO:0000256" key="1">
    <source>
        <dbReference type="SAM" id="MobiDB-lite"/>
    </source>
</evidence>
<accession>A0ABZ1NWC2</accession>
<organism evidence="2 3">
    <name type="scientific">Streptomyces violaceus</name>
    <name type="common">Streptomyces venezuelae</name>
    <dbReference type="NCBI Taxonomy" id="1936"/>
    <lineage>
        <taxon>Bacteria</taxon>
        <taxon>Bacillati</taxon>
        <taxon>Actinomycetota</taxon>
        <taxon>Actinomycetes</taxon>
        <taxon>Kitasatosporales</taxon>
        <taxon>Streptomycetaceae</taxon>
        <taxon>Streptomyces</taxon>
    </lineage>
</organism>
<dbReference type="Proteomes" id="UP001341259">
    <property type="component" value="Chromosome"/>
</dbReference>
<proteinExistence type="predicted"/>
<dbReference type="EMBL" id="CP107906">
    <property type="protein sequence ID" value="WUG95717.1"/>
    <property type="molecule type" value="Genomic_DNA"/>
</dbReference>
<evidence type="ECO:0000313" key="2">
    <source>
        <dbReference type="EMBL" id="WUG95717.1"/>
    </source>
</evidence>
<sequence length="63" mass="6573">MTNALIGPRTPDHLTAQLAAAGTVLTADVLDAIDAIVAPGTDLAPHEKHDTPPALLDPSLRRR</sequence>
<reference evidence="2 3" key="1">
    <citation type="submission" date="2022-10" db="EMBL/GenBank/DDBJ databases">
        <title>The complete genomes of actinobacterial strains from the NBC collection.</title>
        <authorList>
            <person name="Joergensen T.S."/>
            <person name="Alvarez Arevalo M."/>
            <person name="Sterndorff E.B."/>
            <person name="Faurdal D."/>
            <person name="Vuksanovic O."/>
            <person name="Mourched A.-S."/>
            <person name="Charusanti P."/>
            <person name="Shaw S."/>
            <person name="Blin K."/>
            <person name="Weber T."/>
        </authorList>
    </citation>
    <scope>NUCLEOTIDE SEQUENCE [LARGE SCALE GENOMIC DNA]</scope>
    <source>
        <strain evidence="2 3">NBC_00456</strain>
    </source>
</reference>
<keyword evidence="3" id="KW-1185">Reference proteome</keyword>
<gene>
    <name evidence="2" type="ORF">OHB29_23275</name>
</gene>